<gene>
    <name evidence="3" type="primary">ku</name>
    <name evidence="6" type="ORF">ACFVZC_36035</name>
</gene>
<dbReference type="NCBIfam" id="TIGR02772">
    <property type="entry name" value="Ku_bact"/>
    <property type="match status" value="1"/>
</dbReference>
<keyword evidence="1 3" id="KW-0238">DNA-binding</keyword>
<name>A0ABW6QJ21_9ACTN</name>
<evidence type="ECO:0000256" key="1">
    <source>
        <dbReference type="ARBA" id="ARBA00023125"/>
    </source>
</evidence>
<feature type="compositionally biased region" description="Basic residues" evidence="4">
    <location>
        <begin position="272"/>
        <end position="281"/>
    </location>
</feature>
<evidence type="ECO:0000313" key="6">
    <source>
        <dbReference type="EMBL" id="MFF1278728.1"/>
    </source>
</evidence>
<evidence type="ECO:0000256" key="2">
    <source>
        <dbReference type="ARBA" id="ARBA00023172"/>
    </source>
</evidence>
<comment type="subunit">
    <text evidence="3">Homodimer. Interacts with LigD.</text>
</comment>
<proteinExistence type="inferred from homology"/>
<evidence type="ECO:0000256" key="3">
    <source>
        <dbReference type="HAMAP-Rule" id="MF_01875"/>
    </source>
</evidence>
<dbReference type="Gene3D" id="2.40.290.10">
    <property type="match status" value="1"/>
</dbReference>
<keyword evidence="3" id="KW-0227">DNA damage</keyword>
<reference evidence="6 7" key="1">
    <citation type="submission" date="2024-09" db="EMBL/GenBank/DDBJ databases">
        <title>The Natural Products Discovery Center: Release of the First 8490 Sequenced Strains for Exploring Actinobacteria Biosynthetic Diversity.</title>
        <authorList>
            <person name="Kalkreuter E."/>
            <person name="Kautsar S.A."/>
            <person name="Yang D."/>
            <person name="Bader C.D."/>
            <person name="Teijaro C.N."/>
            <person name="Fluegel L."/>
            <person name="Davis C.M."/>
            <person name="Simpson J.R."/>
            <person name="Lauterbach L."/>
            <person name="Steele A.D."/>
            <person name="Gui C."/>
            <person name="Meng S."/>
            <person name="Li G."/>
            <person name="Viehrig K."/>
            <person name="Ye F."/>
            <person name="Su P."/>
            <person name="Kiefer A.F."/>
            <person name="Nichols A."/>
            <person name="Cepeda A.J."/>
            <person name="Yan W."/>
            <person name="Fan B."/>
            <person name="Jiang Y."/>
            <person name="Adhikari A."/>
            <person name="Zheng C.-J."/>
            <person name="Schuster L."/>
            <person name="Cowan T.M."/>
            <person name="Smanski M.J."/>
            <person name="Chevrette M.G."/>
            <person name="De Carvalho L.P.S."/>
            <person name="Shen B."/>
        </authorList>
    </citation>
    <scope>NUCLEOTIDE SEQUENCE [LARGE SCALE GENOMIC DNA]</scope>
    <source>
        <strain evidence="6 7">NPDC058328</strain>
    </source>
</reference>
<evidence type="ECO:0000259" key="5">
    <source>
        <dbReference type="SMART" id="SM00559"/>
    </source>
</evidence>
<keyword evidence="3" id="KW-0234">DNA repair</keyword>
<dbReference type="HAMAP" id="MF_01875">
    <property type="entry name" value="Prokaryotic_Ku"/>
    <property type="match status" value="1"/>
</dbReference>
<dbReference type="SUPFAM" id="SSF100939">
    <property type="entry name" value="SPOC domain-like"/>
    <property type="match status" value="1"/>
</dbReference>
<comment type="caution">
    <text evidence="6">The sequence shown here is derived from an EMBL/GenBank/DDBJ whole genome shotgun (WGS) entry which is preliminary data.</text>
</comment>
<dbReference type="Proteomes" id="UP001601627">
    <property type="component" value="Unassembled WGS sequence"/>
</dbReference>
<dbReference type="InterPro" id="IPR009187">
    <property type="entry name" value="Prok_Ku"/>
</dbReference>
<feature type="domain" description="Ku" evidence="5">
    <location>
        <begin position="53"/>
        <end position="182"/>
    </location>
</feature>
<organism evidence="6 7">
    <name type="scientific">Streptomyces marokkonensis</name>
    <dbReference type="NCBI Taxonomy" id="324855"/>
    <lineage>
        <taxon>Bacteria</taxon>
        <taxon>Bacillati</taxon>
        <taxon>Actinomycetota</taxon>
        <taxon>Actinomycetes</taxon>
        <taxon>Kitasatosporales</taxon>
        <taxon>Streptomycetaceae</taxon>
        <taxon>Streptomyces</taxon>
    </lineage>
</organism>
<feature type="compositionally biased region" description="Basic and acidic residues" evidence="4">
    <location>
        <begin position="259"/>
        <end position="271"/>
    </location>
</feature>
<dbReference type="InterPro" id="IPR016194">
    <property type="entry name" value="SPOC-like_C_dom_sf"/>
</dbReference>
<dbReference type="PIRSF" id="PIRSF006493">
    <property type="entry name" value="Prok_Ku"/>
    <property type="match status" value="1"/>
</dbReference>
<feature type="region of interest" description="Disordered" evidence="4">
    <location>
        <begin position="245"/>
        <end position="304"/>
    </location>
</feature>
<dbReference type="Pfam" id="PF02735">
    <property type="entry name" value="Ku"/>
    <property type="match status" value="1"/>
</dbReference>
<dbReference type="SMART" id="SM00559">
    <property type="entry name" value="Ku78"/>
    <property type="match status" value="1"/>
</dbReference>
<accession>A0ABW6QJ21</accession>
<keyword evidence="2 3" id="KW-0233">DNA recombination</keyword>
<dbReference type="PANTHER" id="PTHR41251:SF1">
    <property type="entry name" value="NON-HOMOLOGOUS END JOINING PROTEIN KU"/>
    <property type="match status" value="1"/>
</dbReference>
<sequence>MPRTIWSGAISFGLVTVPINVVSATEDHSVRFHQYHLEDMGRVRVRKFCETEDREVSGDEIGKGYQLTKEQVIPISDDELSSLPLPTAKAIEIEAFVPLQSVGPIRIGEGYYLQPSGQVAAKPYKLLRQALSRSAKVAVAKYAWSGRERLGLLRVRDDVIVLHAMRWPDEIRDPTELLPPPVELSDEEIDGALALMDTMTREDLEGEEFRDTYTEAVQEIIEAKREHRELPAAPEPAEPDRVVDLMAALQESVQKAKASRGEDAEVHDLPKTKKAAKKTTAKKQPAARTRSDAKTSGRKPRRSA</sequence>
<dbReference type="RefSeq" id="WP_388241480.1">
    <property type="nucleotide sequence ID" value="NZ_JBHVZQ010000067.1"/>
</dbReference>
<dbReference type="EMBL" id="JBHVZQ010000067">
    <property type="protein sequence ID" value="MFF1278728.1"/>
    <property type="molecule type" value="Genomic_DNA"/>
</dbReference>
<comment type="function">
    <text evidence="3">With LigD forms a non-homologous end joining (NHEJ) DNA repair enzyme, which repairs dsDNA breaks with reduced fidelity. Binds linear dsDNA with 5'- and 3'- overhangs but not closed circular dsDNA nor ssDNA. Recruits and stimulates the ligase activity of LigD.</text>
</comment>
<dbReference type="InterPro" id="IPR006164">
    <property type="entry name" value="DNA_bd_Ku70/Ku80"/>
</dbReference>
<protein>
    <recommendedName>
        <fullName evidence="3">Non-homologous end joining protein Ku</fullName>
    </recommendedName>
</protein>
<keyword evidence="7" id="KW-1185">Reference proteome</keyword>
<evidence type="ECO:0000256" key="4">
    <source>
        <dbReference type="SAM" id="MobiDB-lite"/>
    </source>
</evidence>
<dbReference type="PANTHER" id="PTHR41251">
    <property type="entry name" value="NON-HOMOLOGOUS END JOINING PROTEIN KU"/>
    <property type="match status" value="1"/>
</dbReference>
<dbReference type="CDD" id="cd00789">
    <property type="entry name" value="KU_like"/>
    <property type="match status" value="1"/>
</dbReference>
<comment type="similarity">
    <text evidence="3">Belongs to the prokaryotic Ku family.</text>
</comment>
<evidence type="ECO:0000313" key="7">
    <source>
        <dbReference type="Proteomes" id="UP001601627"/>
    </source>
</evidence>